<proteinExistence type="predicted"/>
<evidence type="ECO:0000313" key="1">
    <source>
        <dbReference type="EMBL" id="KAI3809991.1"/>
    </source>
</evidence>
<keyword evidence="2" id="KW-1185">Reference proteome</keyword>
<accession>A0ACB9IQ84</accession>
<name>A0ACB9IQ84_9ASTR</name>
<gene>
    <name evidence="1" type="ORF">L1987_19596</name>
</gene>
<protein>
    <submittedName>
        <fullName evidence="1">Uncharacterized protein</fullName>
    </submittedName>
</protein>
<reference evidence="1 2" key="2">
    <citation type="journal article" date="2022" name="Mol. Ecol. Resour.">
        <title>The genomes of chicory, endive, great burdock and yacon provide insights into Asteraceae paleo-polyploidization history and plant inulin production.</title>
        <authorList>
            <person name="Fan W."/>
            <person name="Wang S."/>
            <person name="Wang H."/>
            <person name="Wang A."/>
            <person name="Jiang F."/>
            <person name="Liu H."/>
            <person name="Zhao H."/>
            <person name="Xu D."/>
            <person name="Zhang Y."/>
        </authorList>
    </citation>
    <scope>NUCLEOTIDE SEQUENCE [LARGE SCALE GENOMIC DNA]</scope>
    <source>
        <strain evidence="2">cv. Yunnan</strain>
        <tissue evidence="1">Leaves</tissue>
    </source>
</reference>
<dbReference type="EMBL" id="CM042024">
    <property type="protein sequence ID" value="KAI3809991.1"/>
    <property type="molecule type" value="Genomic_DNA"/>
</dbReference>
<dbReference type="Proteomes" id="UP001056120">
    <property type="component" value="Linkage Group LG07"/>
</dbReference>
<reference evidence="2" key="1">
    <citation type="journal article" date="2022" name="Mol. Ecol. Resour.">
        <title>The genomes of chicory, endive, great burdock and yacon provide insights into Asteraceae palaeo-polyploidization history and plant inulin production.</title>
        <authorList>
            <person name="Fan W."/>
            <person name="Wang S."/>
            <person name="Wang H."/>
            <person name="Wang A."/>
            <person name="Jiang F."/>
            <person name="Liu H."/>
            <person name="Zhao H."/>
            <person name="Xu D."/>
            <person name="Zhang Y."/>
        </authorList>
    </citation>
    <scope>NUCLEOTIDE SEQUENCE [LARGE SCALE GENOMIC DNA]</scope>
    <source>
        <strain evidence="2">cv. Yunnan</strain>
    </source>
</reference>
<sequence>MEEAGIVFFLLQFFLLHFLKIDAVELDTISRSRFLTDGDTLVSPTGIFKLGFFQTGSSEHRYLGISYKKIPVTTVVWVANRNHPLMGASPHVLKIDSPGNLLLSNNISMIWSSNTTTASGNVTATLRDTGNLVLMDQNHKVLWQSFDYPTDTLLPGMKLGYDYLRGIEWHLTSWKSIQDPALGKLTWGSDTKNYPESKLKQGKMVKFRGGPWKNTRIPGGSQFQRNLTTELSVVITEREVSFSYNLDNSSFLPRVTLNSSGQLESWMWVEDGKKWQLAMSLPIDVCDTYSICSAYGICRLNRFGQSCGCLDEKRFVPRNQKSWETGDWSGGCVRRTPLACKNGSEGFIKYSDIKLPDTKSTWFNMSMSLEECEAKCLMNCTCMAYANPDVSLQGRGCLLWLNDLIDIRAYSEGNGGQDIFVRMASSDLSNDLFLMQLLFHYAYMPSN</sequence>
<evidence type="ECO:0000313" key="2">
    <source>
        <dbReference type="Proteomes" id="UP001056120"/>
    </source>
</evidence>
<comment type="caution">
    <text evidence="1">The sequence shown here is derived from an EMBL/GenBank/DDBJ whole genome shotgun (WGS) entry which is preliminary data.</text>
</comment>
<organism evidence="1 2">
    <name type="scientific">Smallanthus sonchifolius</name>
    <dbReference type="NCBI Taxonomy" id="185202"/>
    <lineage>
        <taxon>Eukaryota</taxon>
        <taxon>Viridiplantae</taxon>
        <taxon>Streptophyta</taxon>
        <taxon>Embryophyta</taxon>
        <taxon>Tracheophyta</taxon>
        <taxon>Spermatophyta</taxon>
        <taxon>Magnoliopsida</taxon>
        <taxon>eudicotyledons</taxon>
        <taxon>Gunneridae</taxon>
        <taxon>Pentapetalae</taxon>
        <taxon>asterids</taxon>
        <taxon>campanulids</taxon>
        <taxon>Asterales</taxon>
        <taxon>Asteraceae</taxon>
        <taxon>Asteroideae</taxon>
        <taxon>Heliantheae alliance</taxon>
        <taxon>Millerieae</taxon>
        <taxon>Smallanthus</taxon>
    </lineage>
</organism>